<comment type="caution">
    <text evidence="2">The sequence shown here is derived from an EMBL/GenBank/DDBJ whole genome shotgun (WGS) entry which is preliminary data.</text>
</comment>
<name>A0A2S9YNU8_9BACT</name>
<feature type="region of interest" description="Disordered" evidence="1">
    <location>
        <begin position="164"/>
        <end position="255"/>
    </location>
</feature>
<dbReference type="AlphaFoldDB" id="A0A2S9YNU8"/>
<organism evidence="2 3">
    <name type="scientific">Enhygromyxa salina</name>
    <dbReference type="NCBI Taxonomy" id="215803"/>
    <lineage>
        <taxon>Bacteria</taxon>
        <taxon>Pseudomonadati</taxon>
        <taxon>Myxococcota</taxon>
        <taxon>Polyangia</taxon>
        <taxon>Nannocystales</taxon>
        <taxon>Nannocystaceae</taxon>
        <taxon>Enhygromyxa</taxon>
    </lineage>
</organism>
<dbReference type="Proteomes" id="UP000238823">
    <property type="component" value="Unassembled WGS sequence"/>
</dbReference>
<reference evidence="2 3" key="1">
    <citation type="submission" date="2018-03" db="EMBL/GenBank/DDBJ databases">
        <title>Draft Genome Sequences of the Obligatory Marine Myxobacteria Enhygromyxa salina SWB007.</title>
        <authorList>
            <person name="Poehlein A."/>
            <person name="Moghaddam J.A."/>
            <person name="Harms H."/>
            <person name="Alanjari M."/>
            <person name="Koenig G.M."/>
            <person name="Daniel R."/>
            <person name="Schaeberle T.F."/>
        </authorList>
    </citation>
    <scope>NUCLEOTIDE SEQUENCE [LARGE SCALE GENOMIC DNA]</scope>
    <source>
        <strain evidence="2 3">SWB007</strain>
    </source>
</reference>
<proteinExistence type="predicted"/>
<protein>
    <submittedName>
        <fullName evidence="2">Uncharacterized protein</fullName>
    </submittedName>
</protein>
<accession>A0A2S9YNU8</accession>
<gene>
    <name evidence="2" type="ORF">ENSA7_36320</name>
</gene>
<evidence type="ECO:0000313" key="2">
    <source>
        <dbReference type="EMBL" id="PRQ06756.1"/>
    </source>
</evidence>
<evidence type="ECO:0000313" key="3">
    <source>
        <dbReference type="Proteomes" id="UP000238823"/>
    </source>
</evidence>
<evidence type="ECO:0000256" key="1">
    <source>
        <dbReference type="SAM" id="MobiDB-lite"/>
    </source>
</evidence>
<sequence length="255" mass="27402">MQRSSSNCSARAPGFWPARGRHRSSGCGCPRCIGSRQVCRDDTRGRAQKWTGSSAPCVAIAAWIWLDSEPRTTAVARAPWPRAAAASSPTSNRTCAANDPCNASSIHFRHTCAHQAVHGSSAKLPAPACHSWSEHRLPYVHEGSERARPEMCTRIRAVTPRMHSDTRAIPPGTRARPTGFTRAGVGPQSHARRQSLESVAPAPAGPTPETTETPFSYLHAPQVTPTSQSLAVLPAPPPRIRCRSWVPEGSSTKVA</sequence>
<dbReference type="EMBL" id="PVNL01000069">
    <property type="protein sequence ID" value="PRQ06756.1"/>
    <property type="molecule type" value="Genomic_DNA"/>
</dbReference>